<keyword evidence="1" id="KW-0479">Metal-binding</keyword>
<dbReference type="PANTHER" id="PTHR31681">
    <property type="entry name" value="C2H2-LIKE ZINC FINGER PROTEIN"/>
    <property type="match status" value="1"/>
</dbReference>
<dbReference type="InterPro" id="IPR013087">
    <property type="entry name" value="Znf_C2H2_type"/>
</dbReference>
<protein>
    <recommendedName>
        <fullName evidence="3">C2H2-type domain-containing protein</fullName>
    </recommendedName>
</protein>
<feature type="domain" description="C2H2-type" evidence="3">
    <location>
        <begin position="28"/>
        <end position="56"/>
    </location>
</feature>
<evidence type="ECO:0000259" key="3">
    <source>
        <dbReference type="PROSITE" id="PS50157"/>
    </source>
</evidence>
<dbReference type="OMA" id="PIAPRIC"/>
<dbReference type="PANTHER" id="PTHR31681:SF12">
    <property type="entry name" value="C2H2-LIKE ZINC FINGER PROTEIN"/>
    <property type="match status" value="1"/>
</dbReference>
<feature type="region of interest" description="Disordered" evidence="2">
    <location>
        <begin position="188"/>
        <end position="207"/>
    </location>
</feature>
<evidence type="ECO:0000313" key="4">
    <source>
        <dbReference type="EMBL" id="ONK65216.1"/>
    </source>
</evidence>
<proteinExistence type="predicted"/>
<dbReference type="PROSITE" id="PS50157">
    <property type="entry name" value="ZINC_FINGER_C2H2_2"/>
    <property type="match status" value="1"/>
</dbReference>
<dbReference type="SUPFAM" id="SSF56399">
    <property type="entry name" value="ADP-ribosylation"/>
    <property type="match status" value="1"/>
</dbReference>
<organism evidence="4 5">
    <name type="scientific">Asparagus officinalis</name>
    <name type="common">Garden asparagus</name>
    <dbReference type="NCBI Taxonomy" id="4686"/>
    <lineage>
        <taxon>Eukaryota</taxon>
        <taxon>Viridiplantae</taxon>
        <taxon>Streptophyta</taxon>
        <taxon>Embryophyta</taxon>
        <taxon>Tracheophyta</taxon>
        <taxon>Spermatophyta</taxon>
        <taxon>Magnoliopsida</taxon>
        <taxon>Liliopsida</taxon>
        <taxon>Asparagales</taxon>
        <taxon>Asparagaceae</taxon>
        <taxon>Asparagoideae</taxon>
        <taxon>Asparagus</taxon>
    </lineage>
</organism>
<gene>
    <name evidence="4" type="ORF">A4U43_C07F34870</name>
</gene>
<dbReference type="EMBL" id="CM007387">
    <property type="protein sequence ID" value="ONK65216.1"/>
    <property type="molecule type" value="Genomic_DNA"/>
</dbReference>
<evidence type="ECO:0000256" key="1">
    <source>
        <dbReference type="PROSITE-ProRule" id="PRU00042"/>
    </source>
</evidence>
<sequence length="269" mass="29441">MRFSGCYECHAVDVRSVSRRYPRPGTLCPCTECEEVFTKSESLEMHQAIQHAVSELGPEDSGRNIVEIIFKSSWQKIDNPICSIERILKVHNTQRTISRFEDYRDSVKARAQVHLQPSQPKSKNPRCAADGNELLRFHSTSLSCSLGSDGSTSLCLSSANSTPCSVCTIIRYGFPRAQQNVGPLGVRTTASSGRAHDWGPQSESGPAGRRRAMLVCRVVAGRVKRSGADDVESSGPFDSVSADGSLEELFVANSRAILPCFVVIYKALD</sequence>
<evidence type="ECO:0000256" key="2">
    <source>
        <dbReference type="SAM" id="MobiDB-lite"/>
    </source>
</evidence>
<dbReference type="Gene3D" id="3.90.228.10">
    <property type="match status" value="1"/>
</dbReference>
<name>A0A5P1EH34_ASPOF</name>
<reference evidence="5" key="1">
    <citation type="journal article" date="2017" name="Nat. Commun.">
        <title>The asparagus genome sheds light on the origin and evolution of a young Y chromosome.</title>
        <authorList>
            <person name="Harkess A."/>
            <person name="Zhou J."/>
            <person name="Xu C."/>
            <person name="Bowers J.E."/>
            <person name="Van der Hulst R."/>
            <person name="Ayyampalayam S."/>
            <person name="Mercati F."/>
            <person name="Riccardi P."/>
            <person name="McKain M.R."/>
            <person name="Kakrana A."/>
            <person name="Tang H."/>
            <person name="Ray J."/>
            <person name="Groenendijk J."/>
            <person name="Arikit S."/>
            <person name="Mathioni S.M."/>
            <person name="Nakano M."/>
            <person name="Shan H."/>
            <person name="Telgmann-Rauber A."/>
            <person name="Kanno A."/>
            <person name="Yue Z."/>
            <person name="Chen H."/>
            <person name="Li W."/>
            <person name="Chen Y."/>
            <person name="Xu X."/>
            <person name="Zhang Y."/>
            <person name="Luo S."/>
            <person name="Chen H."/>
            <person name="Gao J."/>
            <person name="Mao Z."/>
            <person name="Pires J.C."/>
            <person name="Luo M."/>
            <person name="Kudrna D."/>
            <person name="Wing R.A."/>
            <person name="Meyers B.C."/>
            <person name="Yi K."/>
            <person name="Kong H."/>
            <person name="Lavrijsen P."/>
            <person name="Sunseri F."/>
            <person name="Falavigna A."/>
            <person name="Ye Y."/>
            <person name="Leebens-Mack J.H."/>
            <person name="Chen G."/>
        </authorList>
    </citation>
    <scope>NUCLEOTIDE SEQUENCE [LARGE SCALE GENOMIC DNA]</scope>
    <source>
        <strain evidence="5">cv. DH0086</strain>
    </source>
</reference>
<keyword evidence="5" id="KW-1185">Reference proteome</keyword>
<dbReference type="AlphaFoldDB" id="A0A5P1EH34"/>
<dbReference type="Gramene" id="ONK65216">
    <property type="protein sequence ID" value="ONK65216"/>
    <property type="gene ID" value="A4U43_C07F34870"/>
</dbReference>
<dbReference type="GO" id="GO:0008270">
    <property type="term" value="F:zinc ion binding"/>
    <property type="evidence" value="ECO:0007669"/>
    <property type="project" value="UniProtKB-KW"/>
</dbReference>
<dbReference type="Proteomes" id="UP000243459">
    <property type="component" value="Chromosome 7"/>
</dbReference>
<keyword evidence="1" id="KW-0862">Zinc</keyword>
<dbReference type="PROSITE" id="PS00028">
    <property type="entry name" value="ZINC_FINGER_C2H2_1"/>
    <property type="match status" value="1"/>
</dbReference>
<evidence type="ECO:0000313" key="5">
    <source>
        <dbReference type="Proteomes" id="UP000243459"/>
    </source>
</evidence>
<keyword evidence="1" id="KW-0863">Zinc-finger</keyword>
<accession>A0A5P1EH34</accession>